<dbReference type="AlphaFoldDB" id="A0A1D7ZXW2"/>
<proteinExistence type="inferred from homology"/>
<dbReference type="PRINTS" id="PR00469">
    <property type="entry name" value="PNDRDTASEII"/>
</dbReference>
<evidence type="ECO:0000256" key="1">
    <source>
        <dbReference type="ARBA" id="ARBA00009333"/>
    </source>
</evidence>
<evidence type="ECO:0000256" key="2">
    <source>
        <dbReference type="ARBA" id="ARBA00011738"/>
    </source>
</evidence>
<dbReference type="Gene3D" id="3.50.50.60">
    <property type="entry name" value="FAD/NAD(P)-binding domain"/>
    <property type="match status" value="2"/>
</dbReference>
<dbReference type="InterPro" id="IPR023753">
    <property type="entry name" value="FAD/NAD-binding_dom"/>
</dbReference>
<comment type="catalytic activity">
    <reaction evidence="9 10">
        <text>[thioredoxin]-dithiol + NADP(+) = [thioredoxin]-disulfide + NADPH + H(+)</text>
        <dbReference type="Rhea" id="RHEA:20345"/>
        <dbReference type="Rhea" id="RHEA-COMP:10698"/>
        <dbReference type="Rhea" id="RHEA-COMP:10700"/>
        <dbReference type="ChEBI" id="CHEBI:15378"/>
        <dbReference type="ChEBI" id="CHEBI:29950"/>
        <dbReference type="ChEBI" id="CHEBI:50058"/>
        <dbReference type="ChEBI" id="CHEBI:57783"/>
        <dbReference type="ChEBI" id="CHEBI:58349"/>
        <dbReference type="EC" id="1.8.1.9"/>
    </reaction>
</comment>
<reference evidence="13 14" key="1">
    <citation type="submission" date="2016-09" db="EMBL/GenBank/DDBJ databases">
        <title>Genome Sequence of the Lactobacillus fermentum strain NCC2970 (CNCM I-5068).</title>
        <authorList>
            <person name="Barretto C."/>
            <person name="Ngom-Bru C."/>
            <person name="Genevaz A."/>
            <person name="Fournier C."/>
            <person name="Moine D."/>
            <person name="Kassam M."/>
            <person name="Iltis A."/>
            <person name="Sagory-Zalkind P."/>
            <person name="Faucherand G."/>
            <person name="Descombes P."/>
            <person name="Duboux S."/>
        </authorList>
    </citation>
    <scope>NUCLEOTIDE SEQUENCE [LARGE SCALE GENOMIC DNA]</scope>
    <source>
        <strain evidence="13 14">NCC2970</strain>
    </source>
</reference>
<sequence>MKSTYDQAKIKGGNTMAEEKQMNYDVVVIGAGPGGMTAAMYASRANLSVLLLDRGIYGGNLNNTATIENYTGFKTVQGPELAQDMYDGATQFGATYGYGTVTALTVNEDGTKSVTTDMGDTFIAKAVVIATGSDQRKLGVPGEQEYSGRGVSYCAVCDGAFFRNKHLIVVGGGDSAVEEGMYLTQFADKVTVLVRHDHLKAQMVAQERAKKNGQMEFIFNTEVTEIKGDDNKVTGVKTHNNQTNEDGHIDADGVFVYVGVVPMTSAFKDLGILDERGWVKTDEKMATSVPGVYAVGDVRNTVLRQIATAVGDGAIAGQQIFNYISEND</sequence>
<dbReference type="Proteomes" id="UP000094714">
    <property type="component" value="Chromosome"/>
</dbReference>
<dbReference type="PATRIC" id="fig|1613.112.peg.1285"/>
<dbReference type="PANTHER" id="PTHR48105">
    <property type="entry name" value="THIOREDOXIN REDUCTASE 1-RELATED-RELATED"/>
    <property type="match status" value="1"/>
</dbReference>
<evidence type="ECO:0000313" key="13">
    <source>
        <dbReference type="EMBL" id="AOR74680.1"/>
    </source>
</evidence>
<dbReference type="EC" id="1.8.1.9" evidence="10"/>
<keyword evidence="4 10" id="KW-0285">Flavoprotein</keyword>
<comment type="subunit">
    <text evidence="2 10">Homodimer.</text>
</comment>
<evidence type="ECO:0000256" key="9">
    <source>
        <dbReference type="ARBA" id="ARBA00048132"/>
    </source>
</evidence>
<evidence type="ECO:0000256" key="10">
    <source>
        <dbReference type="RuleBase" id="RU003880"/>
    </source>
</evidence>
<evidence type="ECO:0000256" key="11">
    <source>
        <dbReference type="RuleBase" id="RU003881"/>
    </source>
</evidence>
<evidence type="ECO:0000256" key="7">
    <source>
        <dbReference type="ARBA" id="ARBA00023157"/>
    </source>
</evidence>
<dbReference type="PROSITE" id="PS00573">
    <property type="entry name" value="PYRIDINE_REDOX_2"/>
    <property type="match status" value="1"/>
</dbReference>
<dbReference type="NCBIfam" id="TIGR01292">
    <property type="entry name" value="TRX_reduct"/>
    <property type="match status" value="1"/>
</dbReference>
<evidence type="ECO:0000259" key="12">
    <source>
        <dbReference type="Pfam" id="PF07992"/>
    </source>
</evidence>
<dbReference type="GO" id="GO:0019430">
    <property type="term" value="P:removal of superoxide radicals"/>
    <property type="evidence" value="ECO:0007669"/>
    <property type="project" value="UniProtKB-UniRule"/>
</dbReference>
<dbReference type="InterPro" id="IPR008255">
    <property type="entry name" value="Pyr_nucl-diS_OxRdtase_2_AS"/>
</dbReference>
<dbReference type="EMBL" id="CP017151">
    <property type="protein sequence ID" value="AOR74680.1"/>
    <property type="molecule type" value="Genomic_DNA"/>
</dbReference>
<keyword evidence="8 10" id="KW-0676">Redox-active center</keyword>
<dbReference type="GO" id="GO:0004791">
    <property type="term" value="F:thioredoxin-disulfide reductase (NADPH) activity"/>
    <property type="evidence" value="ECO:0007669"/>
    <property type="project" value="UniProtKB-UniRule"/>
</dbReference>
<feature type="domain" description="FAD/NAD(P)-binding" evidence="12">
    <location>
        <begin position="24"/>
        <end position="313"/>
    </location>
</feature>
<dbReference type="SUPFAM" id="SSF51905">
    <property type="entry name" value="FAD/NAD(P)-binding domain"/>
    <property type="match status" value="1"/>
</dbReference>
<dbReference type="PRINTS" id="PR00368">
    <property type="entry name" value="FADPNR"/>
</dbReference>
<evidence type="ECO:0000256" key="8">
    <source>
        <dbReference type="ARBA" id="ARBA00023284"/>
    </source>
</evidence>
<dbReference type="Pfam" id="PF07992">
    <property type="entry name" value="Pyr_redox_2"/>
    <property type="match status" value="1"/>
</dbReference>
<comment type="similarity">
    <text evidence="1 10">Belongs to the class-II pyridine nucleotide-disulfide oxidoreductase family.</text>
</comment>
<comment type="cofactor">
    <cofactor evidence="11">
        <name>FAD</name>
        <dbReference type="ChEBI" id="CHEBI:57692"/>
    </cofactor>
    <text evidence="11">Binds 1 FAD per subunit.</text>
</comment>
<evidence type="ECO:0000256" key="3">
    <source>
        <dbReference type="ARBA" id="ARBA00018719"/>
    </source>
</evidence>
<keyword evidence="6 10" id="KW-0560">Oxidoreductase</keyword>
<dbReference type="InterPro" id="IPR050097">
    <property type="entry name" value="Ferredoxin-NADP_redctase_2"/>
</dbReference>
<keyword evidence="5 10" id="KW-0274">FAD</keyword>
<name>A0A1D7ZXW2_LIMFE</name>
<evidence type="ECO:0000313" key="14">
    <source>
        <dbReference type="Proteomes" id="UP000094714"/>
    </source>
</evidence>
<evidence type="ECO:0000256" key="5">
    <source>
        <dbReference type="ARBA" id="ARBA00022827"/>
    </source>
</evidence>
<protein>
    <recommendedName>
        <fullName evidence="3 10">Thioredoxin reductase</fullName>
        <ecNumber evidence="10">1.8.1.9</ecNumber>
    </recommendedName>
</protein>
<evidence type="ECO:0000256" key="6">
    <source>
        <dbReference type="ARBA" id="ARBA00023002"/>
    </source>
</evidence>
<dbReference type="GO" id="GO:0005737">
    <property type="term" value="C:cytoplasm"/>
    <property type="evidence" value="ECO:0007669"/>
    <property type="project" value="InterPro"/>
</dbReference>
<evidence type="ECO:0000256" key="4">
    <source>
        <dbReference type="ARBA" id="ARBA00022630"/>
    </source>
</evidence>
<organism evidence="13 14">
    <name type="scientific">Limosilactobacillus fermentum</name>
    <name type="common">Lactobacillus fermentum</name>
    <dbReference type="NCBI Taxonomy" id="1613"/>
    <lineage>
        <taxon>Bacteria</taxon>
        <taxon>Bacillati</taxon>
        <taxon>Bacillota</taxon>
        <taxon>Bacilli</taxon>
        <taxon>Lactobacillales</taxon>
        <taxon>Lactobacillaceae</taxon>
        <taxon>Limosilactobacillus</taxon>
    </lineage>
</organism>
<dbReference type="InterPro" id="IPR005982">
    <property type="entry name" value="Thioredox_Rdtase"/>
</dbReference>
<keyword evidence="11" id="KW-0521">NADP</keyword>
<accession>A0A1D7ZXW2</accession>
<dbReference type="InterPro" id="IPR036188">
    <property type="entry name" value="FAD/NAD-bd_sf"/>
</dbReference>
<keyword evidence="7" id="KW-1015">Disulfide bond</keyword>
<gene>
    <name evidence="13" type="ORF">LACFE_CDS1227</name>
</gene>